<reference evidence="2 3" key="1">
    <citation type="journal article" date="2023" name="Sci. Data">
        <title>Genome assembly of the Korean intertidal mud-creeper Batillaria attramentaria.</title>
        <authorList>
            <person name="Patra A.K."/>
            <person name="Ho P.T."/>
            <person name="Jun S."/>
            <person name="Lee S.J."/>
            <person name="Kim Y."/>
            <person name="Won Y.J."/>
        </authorList>
    </citation>
    <scope>NUCLEOTIDE SEQUENCE [LARGE SCALE GENOMIC DNA]</scope>
    <source>
        <strain evidence="2">Wonlab-2016</strain>
    </source>
</reference>
<name>A0ABD0KD91_9CAEN</name>
<gene>
    <name evidence="2" type="ORF">BaRGS_00023785</name>
</gene>
<evidence type="ECO:0000313" key="2">
    <source>
        <dbReference type="EMBL" id="KAK7485007.1"/>
    </source>
</evidence>
<sequence>MITTQTTFVRTFFAILIFLISRSLQTLIKANFLRLSDSDDSVANGRRQGHALARATFAPCLEGQTMADCFETVEQLEHKRTGTLHLQPCQLPVSMTVVSLTQELFHQRVEKGTFDFRC</sequence>
<feature type="transmembrane region" description="Helical" evidence="1">
    <location>
        <begin position="6"/>
        <end position="24"/>
    </location>
</feature>
<protein>
    <recommendedName>
        <fullName evidence="4">Secreted protein</fullName>
    </recommendedName>
</protein>
<dbReference type="AlphaFoldDB" id="A0ABD0KD91"/>
<evidence type="ECO:0000256" key="1">
    <source>
        <dbReference type="SAM" id="Phobius"/>
    </source>
</evidence>
<keyword evidence="1" id="KW-0472">Membrane</keyword>
<keyword evidence="1" id="KW-0812">Transmembrane</keyword>
<organism evidence="2 3">
    <name type="scientific">Batillaria attramentaria</name>
    <dbReference type="NCBI Taxonomy" id="370345"/>
    <lineage>
        <taxon>Eukaryota</taxon>
        <taxon>Metazoa</taxon>
        <taxon>Spiralia</taxon>
        <taxon>Lophotrochozoa</taxon>
        <taxon>Mollusca</taxon>
        <taxon>Gastropoda</taxon>
        <taxon>Caenogastropoda</taxon>
        <taxon>Sorbeoconcha</taxon>
        <taxon>Cerithioidea</taxon>
        <taxon>Batillariidae</taxon>
        <taxon>Batillaria</taxon>
    </lineage>
</organism>
<keyword evidence="1" id="KW-1133">Transmembrane helix</keyword>
<accession>A0ABD0KD91</accession>
<evidence type="ECO:0008006" key="4">
    <source>
        <dbReference type="Google" id="ProtNLM"/>
    </source>
</evidence>
<evidence type="ECO:0000313" key="3">
    <source>
        <dbReference type="Proteomes" id="UP001519460"/>
    </source>
</evidence>
<dbReference type="Proteomes" id="UP001519460">
    <property type="component" value="Unassembled WGS sequence"/>
</dbReference>
<proteinExistence type="predicted"/>
<comment type="caution">
    <text evidence="2">The sequence shown here is derived from an EMBL/GenBank/DDBJ whole genome shotgun (WGS) entry which is preliminary data.</text>
</comment>
<dbReference type="EMBL" id="JACVVK020000201">
    <property type="protein sequence ID" value="KAK7485007.1"/>
    <property type="molecule type" value="Genomic_DNA"/>
</dbReference>
<keyword evidence="3" id="KW-1185">Reference proteome</keyword>